<evidence type="ECO:0000313" key="2">
    <source>
        <dbReference type="EMBL" id="KAF7821634.1"/>
    </source>
</evidence>
<gene>
    <name evidence="2" type="ORF">G2W53_027089</name>
</gene>
<feature type="region of interest" description="Disordered" evidence="1">
    <location>
        <begin position="412"/>
        <end position="460"/>
    </location>
</feature>
<name>A0A834TIB7_9FABA</name>
<sequence length="460" mass="51731">MTQGSLRRSFKVIRVGRPAVDDVDRRPSKINESWVNTFSMQNLTCICSDEMIPTTQGCLPRSFKAIRVVSHPYAGSNLRWTTTWIVVGRRRSKINHPWVNFFSMQNLTCICSDKMVSMTQGSLPRSFKAIRVGPPAVDQVDRRPSKINESWVNLFSMQNLTSICWVNMMSMTQGNLPRSFKAFRLARGQIFRGRRRGSPLVGDAKKSITHGKPPKKFQGDPSRSPGSLPRGSPSIKNQCVVGQLFFYGKSHVHMPGKNEAYDIRNLPRSFKAIRLAHGQIFDGERRGSPSVGDAKKPITHDKMIPMTQESLPKSFKAIRVGRPAVDHVDRHPSKINASCVNFFFYTKSQVHMLCQNEAHDIRKPPKKFEGNRACARPNLRRTTTWIAPITQVNLPKSFKAIRLARGQIFDGRRRGSSSVADAQNSTTHGKPPKKFQGDPSRLPGGRRRGSPTIKNQSVMG</sequence>
<proteinExistence type="predicted"/>
<evidence type="ECO:0000313" key="3">
    <source>
        <dbReference type="Proteomes" id="UP000634136"/>
    </source>
</evidence>
<reference evidence="2" key="1">
    <citation type="submission" date="2020-09" db="EMBL/GenBank/DDBJ databases">
        <title>Genome-Enabled Discovery of Anthraquinone Biosynthesis in Senna tora.</title>
        <authorList>
            <person name="Kang S.-H."/>
            <person name="Pandey R.P."/>
            <person name="Lee C.-M."/>
            <person name="Sim J.-S."/>
            <person name="Jeong J.-T."/>
            <person name="Choi B.-S."/>
            <person name="Jung M."/>
            <person name="Ginzburg D."/>
            <person name="Zhao K."/>
            <person name="Won S.Y."/>
            <person name="Oh T.-J."/>
            <person name="Yu Y."/>
            <person name="Kim N.-H."/>
            <person name="Lee O.R."/>
            <person name="Lee T.-H."/>
            <person name="Bashyal P."/>
            <person name="Kim T.-S."/>
            <person name="Lee W.-H."/>
            <person name="Kawkins C."/>
            <person name="Kim C.-K."/>
            <person name="Kim J.S."/>
            <person name="Ahn B.O."/>
            <person name="Rhee S.Y."/>
            <person name="Sohng J.K."/>
        </authorList>
    </citation>
    <scope>NUCLEOTIDE SEQUENCE</scope>
    <source>
        <tissue evidence="2">Leaf</tissue>
    </source>
</reference>
<protein>
    <submittedName>
        <fullName evidence="2">Uncharacterized protein</fullName>
    </submittedName>
</protein>
<evidence type="ECO:0000256" key="1">
    <source>
        <dbReference type="SAM" id="MobiDB-lite"/>
    </source>
</evidence>
<feature type="region of interest" description="Disordered" evidence="1">
    <location>
        <begin position="196"/>
        <end position="234"/>
    </location>
</feature>
<keyword evidence="3" id="KW-1185">Reference proteome</keyword>
<accession>A0A834TIB7</accession>
<feature type="compositionally biased region" description="Polar residues" evidence="1">
    <location>
        <begin position="416"/>
        <end position="428"/>
    </location>
</feature>
<dbReference type="Proteomes" id="UP000634136">
    <property type="component" value="Unassembled WGS sequence"/>
</dbReference>
<feature type="compositionally biased region" description="Low complexity" evidence="1">
    <location>
        <begin position="221"/>
        <end position="234"/>
    </location>
</feature>
<organism evidence="2 3">
    <name type="scientific">Senna tora</name>
    <dbReference type="NCBI Taxonomy" id="362788"/>
    <lineage>
        <taxon>Eukaryota</taxon>
        <taxon>Viridiplantae</taxon>
        <taxon>Streptophyta</taxon>
        <taxon>Embryophyta</taxon>
        <taxon>Tracheophyta</taxon>
        <taxon>Spermatophyta</taxon>
        <taxon>Magnoliopsida</taxon>
        <taxon>eudicotyledons</taxon>
        <taxon>Gunneridae</taxon>
        <taxon>Pentapetalae</taxon>
        <taxon>rosids</taxon>
        <taxon>fabids</taxon>
        <taxon>Fabales</taxon>
        <taxon>Fabaceae</taxon>
        <taxon>Caesalpinioideae</taxon>
        <taxon>Cassia clade</taxon>
        <taxon>Senna</taxon>
    </lineage>
</organism>
<dbReference type="EMBL" id="JAAIUW010000008">
    <property type="protein sequence ID" value="KAF7821634.1"/>
    <property type="molecule type" value="Genomic_DNA"/>
</dbReference>
<comment type="caution">
    <text evidence="2">The sequence shown here is derived from an EMBL/GenBank/DDBJ whole genome shotgun (WGS) entry which is preliminary data.</text>
</comment>
<dbReference type="AlphaFoldDB" id="A0A834TIB7"/>